<dbReference type="AlphaFoldDB" id="A0AAP2E4Q7"/>
<proteinExistence type="predicted"/>
<sequence length="104" mass="12171">MILAMLDADDVPVAIQRNTMRLLQYCEIPRRFHGTLIDRCFGYVKDRSTPIAVRAFSMTVLHRLIEKEPDLRKELRIILEDELPYASPGFVSRARKILQKTDRQ</sequence>
<organism evidence="1 2">
    <name type="scientific">Dawidia cretensis</name>
    <dbReference type="NCBI Taxonomy" id="2782350"/>
    <lineage>
        <taxon>Bacteria</taxon>
        <taxon>Pseudomonadati</taxon>
        <taxon>Bacteroidota</taxon>
        <taxon>Cytophagia</taxon>
        <taxon>Cytophagales</taxon>
        <taxon>Chryseotaleaceae</taxon>
        <taxon>Dawidia</taxon>
    </lineage>
</organism>
<evidence type="ECO:0000313" key="2">
    <source>
        <dbReference type="Proteomes" id="UP001319080"/>
    </source>
</evidence>
<keyword evidence="2" id="KW-1185">Reference proteome</keyword>
<accession>A0AAP2E4Q7</accession>
<evidence type="ECO:0000313" key="1">
    <source>
        <dbReference type="EMBL" id="MBT1712254.1"/>
    </source>
</evidence>
<comment type="caution">
    <text evidence="1">The sequence shown here is derived from an EMBL/GenBank/DDBJ whole genome shotgun (WGS) entry which is preliminary data.</text>
</comment>
<protein>
    <submittedName>
        <fullName evidence="1">Uncharacterized protein</fullName>
    </submittedName>
</protein>
<dbReference type="Proteomes" id="UP001319080">
    <property type="component" value="Unassembled WGS sequence"/>
</dbReference>
<dbReference type="EMBL" id="JAHESE010000056">
    <property type="protein sequence ID" value="MBT1712254.1"/>
    <property type="molecule type" value="Genomic_DNA"/>
</dbReference>
<dbReference type="RefSeq" id="WP_254087820.1">
    <property type="nucleotide sequence ID" value="NZ_JAHESE010000056.1"/>
</dbReference>
<gene>
    <name evidence="1" type="ORF">KK062_28690</name>
</gene>
<name>A0AAP2E4Q7_9BACT</name>
<reference evidence="1 2" key="1">
    <citation type="submission" date="2021-05" db="EMBL/GenBank/DDBJ databases">
        <title>A Polyphasic approach of four new species of the genus Ohtaekwangia: Ohtaekwangia histidinii sp. nov., Ohtaekwangia cretensis sp. nov., Ohtaekwangia indiensis sp. nov., Ohtaekwangia reichenbachii sp. nov. from diverse environment.</title>
        <authorList>
            <person name="Octaviana S."/>
        </authorList>
    </citation>
    <scope>NUCLEOTIDE SEQUENCE [LARGE SCALE GENOMIC DNA]</scope>
    <source>
        <strain evidence="1 2">PWU5</strain>
    </source>
</reference>